<reference evidence="2 3" key="2">
    <citation type="submission" date="2023-06" db="EMBL/GenBank/DDBJ databases">
        <title>Itaconate inhibition of nontuberculous mycobacteria.</title>
        <authorList>
            <person name="Breen P."/>
            <person name="Zimbric M."/>
            <person name="Caverly L."/>
        </authorList>
    </citation>
    <scope>NUCLEOTIDE SEQUENCE [LARGE SCALE GENOMIC DNA]</scope>
    <source>
        <strain evidence="2 3">FLAC1071</strain>
    </source>
</reference>
<keyword evidence="1" id="KW-1133">Transmembrane helix</keyword>
<evidence type="ECO:0000256" key="1">
    <source>
        <dbReference type="SAM" id="Phobius"/>
    </source>
</evidence>
<evidence type="ECO:0008006" key="4">
    <source>
        <dbReference type="Google" id="ProtNLM"/>
    </source>
</evidence>
<dbReference type="RefSeq" id="WP_069954027.1">
    <property type="nucleotide sequence ID" value="NZ_CP012886.2"/>
</dbReference>
<dbReference type="EMBL" id="JASZZX010000016">
    <property type="protein sequence ID" value="MDM3927813.1"/>
    <property type="molecule type" value="Genomic_DNA"/>
</dbReference>
<organism evidence="2 3">
    <name type="scientific">Mycobacterium intracellulare subsp. chimaera</name>
    <dbReference type="NCBI Taxonomy" id="222805"/>
    <lineage>
        <taxon>Bacteria</taxon>
        <taxon>Bacillati</taxon>
        <taxon>Actinomycetota</taxon>
        <taxon>Actinomycetes</taxon>
        <taxon>Mycobacteriales</taxon>
        <taxon>Mycobacteriaceae</taxon>
        <taxon>Mycobacterium</taxon>
        <taxon>Mycobacterium avium complex (MAC)</taxon>
    </lineage>
</organism>
<accession>A0ABT7P4E4</accession>
<proteinExistence type="predicted"/>
<evidence type="ECO:0000313" key="2">
    <source>
        <dbReference type="EMBL" id="MDM3927813.1"/>
    </source>
</evidence>
<sequence length="155" mass="17022">MTPLTLYQLLFLGLMTATFVAILAVAVLSIPRIWKAAEQHNAAPALCGLVCVGTSVYLAWGYAFSPSHPIQMYEQIRCVSYCGWEIYRIAMIGVVRFLVVVGTAIGACCAAALVLPQLRARRFTALVEPGSEDERVHAEWPSRANSSRAVWNPPR</sequence>
<feature type="transmembrane region" description="Helical" evidence="1">
    <location>
        <begin position="89"/>
        <end position="115"/>
    </location>
</feature>
<feature type="transmembrane region" description="Helical" evidence="1">
    <location>
        <begin position="42"/>
        <end position="63"/>
    </location>
</feature>
<name>A0ABT7P4E4_MYCIT</name>
<reference evidence="3" key="1">
    <citation type="submission" date="2023-06" db="EMBL/GenBank/DDBJ databases">
        <title>Itaconate inhibition of nontuberculous mycobacteria.</title>
        <authorList>
            <person name="Spilker T."/>
        </authorList>
    </citation>
    <scope>NUCLEOTIDE SEQUENCE [LARGE SCALE GENOMIC DNA]</scope>
    <source>
        <strain evidence="3">FLAC1071</strain>
    </source>
</reference>
<dbReference type="Proteomes" id="UP001529272">
    <property type="component" value="Unassembled WGS sequence"/>
</dbReference>
<protein>
    <recommendedName>
        <fullName evidence="4">Integral membrane protein</fullName>
    </recommendedName>
</protein>
<feature type="transmembrane region" description="Helical" evidence="1">
    <location>
        <begin position="6"/>
        <end position="30"/>
    </location>
</feature>
<comment type="caution">
    <text evidence="2">The sequence shown here is derived from an EMBL/GenBank/DDBJ whole genome shotgun (WGS) entry which is preliminary data.</text>
</comment>
<evidence type="ECO:0000313" key="3">
    <source>
        <dbReference type="Proteomes" id="UP001529272"/>
    </source>
</evidence>
<keyword evidence="1" id="KW-0812">Transmembrane</keyword>
<keyword evidence="1" id="KW-0472">Membrane</keyword>
<keyword evidence="3" id="KW-1185">Reference proteome</keyword>
<gene>
    <name evidence="2" type="ORF">QRB35_17530</name>
</gene>